<feature type="domain" description="C2H2-type" evidence="13">
    <location>
        <begin position="433"/>
        <end position="456"/>
    </location>
</feature>
<keyword evidence="6" id="KW-0805">Transcription regulation</keyword>
<keyword evidence="8" id="KW-0804">Transcription</keyword>
<keyword evidence="2" id="KW-0479">Metal-binding</keyword>
<feature type="region of interest" description="Disordered" evidence="12">
    <location>
        <begin position="549"/>
        <end position="596"/>
    </location>
</feature>
<dbReference type="PROSITE" id="PS00028">
    <property type="entry name" value="ZINC_FINGER_C2H2_1"/>
    <property type="match status" value="4"/>
</dbReference>
<dbReference type="SUPFAM" id="SSF57667">
    <property type="entry name" value="beta-beta-alpha zinc fingers"/>
    <property type="match status" value="2"/>
</dbReference>
<evidence type="ECO:0000256" key="4">
    <source>
        <dbReference type="ARBA" id="ARBA00022771"/>
    </source>
</evidence>
<dbReference type="PANTHER" id="PTHR23235">
    <property type="entry name" value="KRUEPPEL-LIKE TRANSCRIPTION FACTOR"/>
    <property type="match status" value="1"/>
</dbReference>
<dbReference type="PROSITE" id="PS50157">
    <property type="entry name" value="ZINC_FINGER_C2H2_2"/>
    <property type="match status" value="4"/>
</dbReference>
<keyword evidence="9" id="KW-0539">Nucleus</keyword>
<accession>A0A8T0DHW2</accession>
<dbReference type="Proteomes" id="UP000699462">
    <property type="component" value="Unassembled WGS sequence"/>
</dbReference>
<feature type="domain" description="C2H2-type" evidence="13">
    <location>
        <begin position="459"/>
        <end position="486"/>
    </location>
</feature>
<evidence type="ECO:0000256" key="5">
    <source>
        <dbReference type="ARBA" id="ARBA00022833"/>
    </source>
</evidence>
<keyword evidence="7" id="KW-0238">DNA-binding</keyword>
<evidence type="ECO:0000259" key="13">
    <source>
        <dbReference type="PROSITE" id="PS50157"/>
    </source>
</evidence>
<evidence type="ECO:0000256" key="9">
    <source>
        <dbReference type="ARBA" id="ARBA00023242"/>
    </source>
</evidence>
<evidence type="ECO:0000256" key="1">
    <source>
        <dbReference type="ARBA" id="ARBA00004123"/>
    </source>
</evidence>
<name>A0A8T0DHW2_9TREM</name>
<feature type="compositionally biased region" description="Polar residues" evidence="12">
    <location>
        <begin position="293"/>
        <end position="337"/>
    </location>
</feature>
<dbReference type="SMART" id="SM00355">
    <property type="entry name" value="ZnF_C2H2"/>
    <property type="match status" value="5"/>
</dbReference>
<feature type="domain" description="C2H2-type" evidence="13">
    <location>
        <begin position="487"/>
        <end position="514"/>
    </location>
</feature>
<dbReference type="GO" id="GO:0005634">
    <property type="term" value="C:nucleus"/>
    <property type="evidence" value="ECO:0007669"/>
    <property type="project" value="UniProtKB-SubCell"/>
</dbReference>
<dbReference type="Gene3D" id="3.30.160.60">
    <property type="entry name" value="Classic Zinc Finger"/>
    <property type="match status" value="4"/>
</dbReference>
<dbReference type="InterPro" id="IPR036236">
    <property type="entry name" value="Znf_C2H2_sf"/>
</dbReference>
<comment type="subcellular location">
    <subcellularLocation>
        <location evidence="1">Nucleus</location>
    </subcellularLocation>
</comment>
<comment type="caution">
    <text evidence="14">The sequence shown here is derived from an EMBL/GenBank/DDBJ whole genome shotgun (WGS) entry which is preliminary data.</text>
</comment>
<keyword evidence="5" id="KW-0862">Zinc</keyword>
<evidence type="ECO:0000256" key="10">
    <source>
        <dbReference type="ARBA" id="ARBA00037948"/>
    </source>
</evidence>
<keyword evidence="3" id="KW-0677">Repeat</keyword>
<gene>
    <name evidence="14" type="ORF">P879_03299</name>
</gene>
<evidence type="ECO:0000313" key="14">
    <source>
        <dbReference type="EMBL" id="KAF8566534.1"/>
    </source>
</evidence>
<dbReference type="PANTHER" id="PTHR23235:SF176">
    <property type="entry name" value="C2H2-TYPE DOMAIN-CONTAINING PROTEIN"/>
    <property type="match status" value="1"/>
</dbReference>
<dbReference type="GO" id="GO:0003677">
    <property type="term" value="F:DNA binding"/>
    <property type="evidence" value="ECO:0007669"/>
    <property type="project" value="UniProtKB-KW"/>
</dbReference>
<evidence type="ECO:0000256" key="2">
    <source>
        <dbReference type="ARBA" id="ARBA00022723"/>
    </source>
</evidence>
<evidence type="ECO:0000256" key="7">
    <source>
        <dbReference type="ARBA" id="ARBA00023125"/>
    </source>
</evidence>
<comment type="similarity">
    <text evidence="10">Belongs to the snail C2H2-type zinc-finger protein family.</text>
</comment>
<evidence type="ECO:0000256" key="11">
    <source>
        <dbReference type="PROSITE-ProRule" id="PRU00042"/>
    </source>
</evidence>
<dbReference type="GO" id="GO:0008270">
    <property type="term" value="F:zinc ion binding"/>
    <property type="evidence" value="ECO:0007669"/>
    <property type="project" value="UniProtKB-KW"/>
</dbReference>
<organism evidence="14 15">
    <name type="scientific">Paragonimus westermani</name>
    <dbReference type="NCBI Taxonomy" id="34504"/>
    <lineage>
        <taxon>Eukaryota</taxon>
        <taxon>Metazoa</taxon>
        <taxon>Spiralia</taxon>
        <taxon>Lophotrochozoa</taxon>
        <taxon>Platyhelminthes</taxon>
        <taxon>Trematoda</taxon>
        <taxon>Digenea</taxon>
        <taxon>Plagiorchiida</taxon>
        <taxon>Troglotremata</taxon>
        <taxon>Troglotrematidae</taxon>
        <taxon>Paragonimus</taxon>
    </lineage>
</organism>
<evidence type="ECO:0000256" key="3">
    <source>
        <dbReference type="ARBA" id="ARBA00022737"/>
    </source>
</evidence>
<protein>
    <recommendedName>
        <fullName evidence="13">C2H2-type domain-containing protein</fullName>
    </recommendedName>
</protein>
<evidence type="ECO:0000313" key="15">
    <source>
        <dbReference type="Proteomes" id="UP000699462"/>
    </source>
</evidence>
<evidence type="ECO:0000256" key="8">
    <source>
        <dbReference type="ARBA" id="ARBA00023163"/>
    </source>
</evidence>
<feature type="domain" description="C2H2-type" evidence="13">
    <location>
        <begin position="515"/>
        <end position="534"/>
    </location>
</feature>
<keyword evidence="4 11" id="KW-0863">Zinc-finger</keyword>
<dbReference type="FunFam" id="3.30.160.60:FF:000693">
    <property type="entry name" value="Snail family zinc finger 1a"/>
    <property type="match status" value="1"/>
</dbReference>
<dbReference type="Pfam" id="PF00096">
    <property type="entry name" value="zf-C2H2"/>
    <property type="match status" value="3"/>
</dbReference>
<dbReference type="FunFam" id="3.30.160.60:FF:000207">
    <property type="entry name" value="zinc finger protein SNAI2"/>
    <property type="match status" value="1"/>
</dbReference>
<reference evidence="14 15" key="1">
    <citation type="submission" date="2019-07" db="EMBL/GenBank/DDBJ databases">
        <title>Annotation for the trematode Paragonimus westermani.</title>
        <authorList>
            <person name="Choi Y.-J."/>
        </authorList>
    </citation>
    <scope>NUCLEOTIDE SEQUENCE [LARGE SCALE GENOMIC DNA]</scope>
    <source>
        <strain evidence="14">180907_Pwestermani</strain>
    </source>
</reference>
<dbReference type="FunFam" id="3.30.160.60:FF:001228">
    <property type="entry name" value="Zinc finger protein 236"/>
    <property type="match status" value="1"/>
</dbReference>
<dbReference type="Pfam" id="PF13912">
    <property type="entry name" value="zf-C2H2_6"/>
    <property type="match status" value="1"/>
</dbReference>
<sequence>MLPSTVSYRLISSFQSLECMLITDFSLLPIDTKKEWNQFQRFYGGHCPQRLVDSRVLVPHSSPEETVWVPEPSPITTNLTDSLMEDKRLGPEGTIPHSSFANPSKTFSFQQNDLAGKLENGPFDSLKRIMEYSLITHGQEHSHLSETNKAINLHTYYDEVSEKARLTEITKETMASQIGSEINLFQWNQLVQLFLSNSTNYTPAMPPTSWNSSAILPNPNHTVIPSTTIATPIFALPSQLSNPLYRASLETTETEQTKTKTSHLQVSGNGHKFAKHLNSPSTATDLIKPPVTKQKSSSFSIPNLLATTPSPTLDRSNSSGSSIHRKQSSPTKVNNIPNPERHNCKLCTRTYSTQTGLIRHEAHKHNSVIWRSNKALVTKNHHSSSSSSVSKARSKLTQTSAEVDCSPSSMFSVTTLNTRLVDTPSPYHCDRPFCCHVCTKIYYSMSALKMHVRTHTLPCKCSLCGKAFSRMWLLNGHLRTHTGEKPFACVVCARAFADRSNLRAHMQTHSEVKRYRCPRCAKTFSRMGLLTKHQSSTCGLMLNGSMVDRHSETQTPTTSGETLAADSDASTSPRSSPNATGRSPQKNCGFEEPECD</sequence>
<feature type="compositionally biased region" description="Polar residues" evidence="12">
    <location>
        <begin position="568"/>
        <end position="586"/>
    </location>
</feature>
<dbReference type="InterPro" id="IPR013087">
    <property type="entry name" value="Znf_C2H2_type"/>
</dbReference>
<evidence type="ECO:0000256" key="12">
    <source>
        <dbReference type="SAM" id="MobiDB-lite"/>
    </source>
</evidence>
<dbReference type="EMBL" id="JTDF01004974">
    <property type="protein sequence ID" value="KAF8566534.1"/>
    <property type="molecule type" value="Genomic_DNA"/>
</dbReference>
<keyword evidence="15" id="KW-1185">Reference proteome</keyword>
<dbReference type="OrthoDB" id="5428132at2759"/>
<feature type="region of interest" description="Disordered" evidence="12">
    <location>
        <begin position="251"/>
        <end position="340"/>
    </location>
</feature>
<dbReference type="AlphaFoldDB" id="A0A8T0DHW2"/>
<evidence type="ECO:0000256" key="6">
    <source>
        <dbReference type="ARBA" id="ARBA00023015"/>
    </source>
</evidence>
<proteinExistence type="inferred from homology"/>